<name>A0ACC2N4D3_9HYME</name>
<dbReference type="EMBL" id="CM056744">
    <property type="protein sequence ID" value="KAJ8665583.1"/>
    <property type="molecule type" value="Genomic_DNA"/>
</dbReference>
<keyword evidence="2" id="KW-1185">Reference proteome</keyword>
<evidence type="ECO:0000313" key="1">
    <source>
        <dbReference type="EMBL" id="KAJ8665583.1"/>
    </source>
</evidence>
<gene>
    <name evidence="1" type="ORF">QAD02_007245</name>
</gene>
<proteinExistence type="predicted"/>
<sequence length="106" mass="12557">MSLWQSLNQCGQLYPETRKLNDLEINTRYKINLVKHIKSKGREFIMCELRDPKTRDIFSVFLPDAFAARIRDNIPSFENELRSYDIYLDIPKAGEIVYENGETRQQ</sequence>
<accession>A0ACC2N4D3</accession>
<comment type="caution">
    <text evidence="1">The sequence shown here is derived from an EMBL/GenBank/DDBJ whole genome shotgun (WGS) entry which is preliminary data.</text>
</comment>
<dbReference type="Proteomes" id="UP001239111">
    <property type="component" value="Chromosome 4"/>
</dbReference>
<reference evidence="1" key="1">
    <citation type="submission" date="2023-04" db="EMBL/GenBank/DDBJ databases">
        <title>A chromosome-level genome assembly of the parasitoid wasp Eretmocerus hayati.</title>
        <authorList>
            <person name="Zhong Y."/>
            <person name="Liu S."/>
            <person name="Liu Y."/>
        </authorList>
    </citation>
    <scope>NUCLEOTIDE SEQUENCE</scope>
    <source>
        <strain evidence="1">ZJU_SS_LIU_2023</strain>
    </source>
</reference>
<protein>
    <submittedName>
        <fullName evidence="1">Uncharacterized protein</fullName>
    </submittedName>
</protein>
<organism evidence="1 2">
    <name type="scientific">Eretmocerus hayati</name>
    <dbReference type="NCBI Taxonomy" id="131215"/>
    <lineage>
        <taxon>Eukaryota</taxon>
        <taxon>Metazoa</taxon>
        <taxon>Ecdysozoa</taxon>
        <taxon>Arthropoda</taxon>
        <taxon>Hexapoda</taxon>
        <taxon>Insecta</taxon>
        <taxon>Pterygota</taxon>
        <taxon>Neoptera</taxon>
        <taxon>Endopterygota</taxon>
        <taxon>Hymenoptera</taxon>
        <taxon>Apocrita</taxon>
        <taxon>Proctotrupomorpha</taxon>
        <taxon>Chalcidoidea</taxon>
        <taxon>Aphelinidae</taxon>
        <taxon>Aphelininae</taxon>
        <taxon>Eretmocerus</taxon>
    </lineage>
</organism>
<evidence type="ECO:0000313" key="2">
    <source>
        <dbReference type="Proteomes" id="UP001239111"/>
    </source>
</evidence>